<feature type="binding site" evidence="7">
    <location>
        <position position="185"/>
    </location>
    <ligand>
        <name>substrate</name>
    </ligand>
</feature>
<evidence type="ECO:0000256" key="1">
    <source>
        <dbReference type="ARBA" id="ARBA00000142"/>
    </source>
</evidence>
<dbReference type="PROSITE" id="PS51625">
    <property type="entry name" value="SAM_MT_TRMB"/>
    <property type="match status" value="1"/>
</dbReference>
<sequence length="238" mass="26904">MSAETENEAATEITMAAPYRREIKSFVRREGRMTDSQKESLERLWPRYGLDAPAPGQPLDLDALFGRAAPKVFEIGFGAGDALLFRAEQAPERDYLGVEVHRPGVGRVLNRADKAGLGNLRVACHDAVEVLRDWLAPESLDELILEFPDPWHKTRHHKRRIVQPAFASLVASRLKPGGLFRLATDWVPYAEHMREVLDAAPEFEGGPVPRPDSRPITRFEARGERLGHVTTDFCYRRR</sequence>
<dbReference type="Gene3D" id="3.40.50.150">
    <property type="entry name" value="Vaccinia Virus protein VP39"/>
    <property type="match status" value="1"/>
</dbReference>
<dbReference type="GO" id="GO:0043527">
    <property type="term" value="C:tRNA methyltransferase complex"/>
    <property type="evidence" value="ECO:0007669"/>
    <property type="project" value="TreeGrafter"/>
</dbReference>
<evidence type="ECO:0000313" key="9">
    <source>
        <dbReference type="Proteomes" id="UP000282106"/>
    </source>
</evidence>
<comment type="caution">
    <text evidence="8">The sequence shown here is derived from an EMBL/GenBank/DDBJ whole genome shotgun (WGS) entry which is preliminary data.</text>
</comment>
<evidence type="ECO:0000256" key="2">
    <source>
        <dbReference type="ARBA" id="ARBA00003015"/>
    </source>
</evidence>
<dbReference type="InParanoid" id="A0A3N0VGQ7"/>
<feature type="binding site" evidence="7">
    <location>
        <position position="126"/>
    </location>
    <ligand>
        <name>S-adenosyl-L-methionine</name>
        <dbReference type="ChEBI" id="CHEBI:59789"/>
    </ligand>
</feature>
<evidence type="ECO:0000256" key="4">
    <source>
        <dbReference type="ARBA" id="ARBA00022679"/>
    </source>
</evidence>
<comment type="function">
    <text evidence="2 7">Catalyzes the formation of N(7)-methylguanine at position 46 (m7G46) in tRNA.</text>
</comment>
<keyword evidence="4 7" id="KW-0808">Transferase</keyword>
<evidence type="ECO:0000256" key="3">
    <source>
        <dbReference type="ARBA" id="ARBA00022603"/>
    </source>
</evidence>
<reference evidence="8 9" key="1">
    <citation type="submission" date="2018-10" db="EMBL/GenBank/DDBJ databases">
        <authorList>
            <person name="Chen W.-M."/>
        </authorList>
    </citation>
    <scope>NUCLEOTIDE SEQUENCE [LARGE SCALE GENOMIC DNA]</scope>
    <source>
        <strain evidence="8 9">THS-13</strain>
    </source>
</reference>
<name>A0A3N0VGQ7_9GAMM</name>
<comment type="catalytic activity">
    <reaction evidence="1 7">
        <text>guanosine(46) in tRNA + S-adenosyl-L-methionine = N(7)-methylguanosine(46) in tRNA + S-adenosyl-L-homocysteine</text>
        <dbReference type="Rhea" id="RHEA:42708"/>
        <dbReference type="Rhea" id="RHEA-COMP:10188"/>
        <dbReference type="Rhea" id="RHEA-COMP:10189"/>
        <dbReference type="ChEBI" id="CHEBI:57856"/>
        <dbReference type="ChEBI" id="CHEBI:59789"/>
        <dbReference type="ChEBI" id="CHEBI:74269"/>
        <dbReference type="ChEBI" id="CHEBI:74480"/>
        <dbReference type="EC" id="2.1.1.33"/>
    </reaction>
</comment>
<accession>A0A3N0VGQ7</accession>
<dbReference type="AlphaFoldDB" id="A0A3N0VGQ7"/>
<dbReference type="Pfam" id="PF02390">
    <property type="entry name" value="Methyltransf_4"/>
    <property type="match status" value="1"/>
</dbReference>
<proteinExistence type="inferred from homology"/>
<gene>
    <name evidence="7 8" type="primary">trmB</name>
    <name evidence="8" type="ORF">ED208_05785</name>
</gene>
<dbReference type="UniPathway" id="UPA00989"/>
<feature type="binding site" evidence="7">
    <location>
        <begin position="217"/>
        <end position="220"/>
    </location>
    <ligand>
        <name>substrate</name>
    </ligand>
</feature>
<dbReference type="InterPro" id="IPR055361">
    <property type="entry name" value="tRNA_methyltr_TrmB_bact"/>
</dbReference>
<evidence type="ECO:0000313" key="8">
    <source>
        <dbReference type="EMBL" id="ROH91884.1"/>
    </source>
</evidence>
<evidence type="ECO:0000256" key="5">
    <source>
        <dbReference type="ARBA" id="ARBA00022691"/>
    </source>
</evidence>
<comment type="similarity">
    <text evidence="7">Belongs to the class I-like SAM-binding methyltransferase superfamily. TrmB family.</text>
</comment>
<feature type="binding site" evidence="7">
    <location>
        <position position="153"/>
    </location>
    <ligand>
        <name>substrate</name>
    </ligand>
</feature>
<dbReference type="CDD" id="cd02440">
    <property type="entry name" value="AdoMet_MTases"/>
    <property type="match status" value="1"/>
</dbReference>
<feature type="binding site" evidence="7">
    <location>
        <position position="74"/>
    </location>
    <ligand>
        <name>S-adenosyl-L-methionine</name>
        <dbReference type="ChEBI" id="CHEBI:59789"/>
    </ligand>
</feature>
<keyword evidence="5 7" id="KW-0949">S-adenosyl-L-methionine</keyword>
<dbReference type="InterPro" id="IPR029063">
    <property type="entry name" value="SAM-dependent_MTases_sf"/>
</dbReference>
<dbReference type="PANTHER" id="PTHR23417">
    <property type="entry name" value="3-DEOXY-D-MANNO-OCTULOSONIC-ACID TRANSFERASE/TRNA GUANINE-N 7 - -METHYLTRANSFERASE"/>
    <property type="match status" value="1"/>
</dbReference>
<dbReference type="HAMAP" id="MF_01057">
    <property type="entry name" value="tRNA_methyltr_TrmB"/>
    <property type="match status" value="1"/>
</dbReference>
<comment type="pathway">
    <text evidence="7">tRNA modification; N(7)-methylguanine-tRNA biosynthesis.</text>
</comment>
<feature type="binding site" evidence="7">
    <location>
        <position position="99"/>
    </location>
    <ligand>
        <name>S-adenosyl-L-methionine</name>
        <dbReference type="ChEBI" id="CHEBI:59789"/>
    </ligand>
</feature>
<keyword evidence="3 7" id="KW-0489">Methyltransferase</keyword>
<organism evidence="8 9">
    <name type="scientific">Stagnimonas aquatica</name>
    <dbReference type="NCBI Taxonomy" id="2689987"/>
    <lineage>
        <taxon>Bacteria</taxon>
        <taxon>Pseudomonadati</taxon>
        <taxon>Pseudomonadota</taxon>
        <taxon>Gammaproteobacteria</taxon>
        <taxon>Nevskiales</taxon>
        <taxon>Nevskiaceae</taxon>
        <taxon>Stagnimonas</taxon>
    </lineage>
</organism>
<evidence type="ECO:0000256" key="6">
    <source>
        <dbReference type="ARBA" id="ARBA00022694"/>
    </source>
</evidence>
<dbReference type="PANTHER" id="PTHR23417:SF14">
    <property type="entry name" value="PENTACOTRIPEPTIDE-REPEAT REGION OF PRORP DOMAIN-CONTAINING PROTEIN"/>
    <property type="match status" value="1"/>
</dbReference>
<dbReference type="FunCoup" id="A0A3N0VGQ7">
    <property type="interactions" value="342"/>
</dbReference>
<feature type="binding site" evidence="7">
    <location>
        <position position="149"/>
    </location>
    <ligand>
        <name>S-adenosyl-L-methionine</name>
        <dbReference type="ChEBI" id="CHEBI:59789"/>
    </ligand>
</feature>
<dbReference type="SUPFAM" id="SSF53335">
    <property type="entry name" value="S-adenosyl-L-methionine-dependent methyltransferases"/>
    <property type="match status" value="1"/>
</dbReference>
<evidence type="ECO:0000256" key="7">
    <source>
        <dbReference type="HAMAP-Rule" id="MF_01057"/>
    </source>
</evidence>
<dbReference type="EC" id="2.1.1.33" evidence="7"/>
<comment type="caution">
    <text evidence="7">Lacks conserved residue(s) required for the propagation of feature annotation.</text>
</comment>
<dbReference type="EMBL" id="RJVO01000002">
    <property type="protein sequence ID" value="ROH91884.1"/>
    <property type="molecule type" value="Genomic_DNA"/>
</dbReference>
<dbReference type="InterPro" id="IPR003358">
    <property type="entry name" value="tRNA_(Gua-N-7)_MeTrfase_Trmb"/>
</dbReference>
<protein>
    <recommendedName>
        <fullName evidence="7">tRNA (guanine-N(7)-)-methyltransferase</fullName>
        <ecNumber evidence="7">2.1.1.33</ecNumber>
    </recommendedName>
    <alternativeName>
        <fullName evidence="7">tRNA (guanine(46)-N(7))-methyltransferase</fullName>
    </alternativeName>
    <alternativeName>
        <fullName evidence="7">tRNA(m7G46)-methyltransferase</fullName>
    </alternativeName>
</protein>
<dbReference type="GO" id="GO:0008176">
    <property type="term" value="F:tRNA (guanine(46)-N7)-methyltransferase activity"/>
    <property type="evidence" value="ECO:0007669"/>
    <property type="project" value="UniProtKB-UniRule"/>
</dbReference>
<dbReference type="NCBIfam" id="TIGR00091">
    <property type="entry name" value="tRNA (guanosine(46)-N7)-methyltransferase TrmB"/>
    <property type="match status" value="1"/>
</dbReference>
<dbReference type="Proteomes" id="UP000282106">
    <property type="component" value="Unassembled WGS sequence"/>
</dbReference>
<keyword evidence="6 7" id="KW-0819">tRNA processing</keyword>
<keyword evidence="9" id="KW-1185">Reference proteome</keyword>